<dbReference type="PANTHER" id="PTHR35812:SF1">
    <property type="entry name" value="LIPOPROTEIN"/>
    <property type="match status" value="1"/>
</dbReference>
<name>A0A6N4QXG6_9LEPT</name>
<sequence length="182" mass="20170">MKLFLKSLKPILVCCCAYFFFVGQTTTPSTRFENKKDGTVVDNRTGLIWQRCPAGLGSENSTTRKSTCGADNGNVNGSSSIYNWGDALRYCKGALTRKPPVLPAGKSWRLPNIKELKTIVDRSQMNPAMDTNVLIIGTEDYFWSSTTVVSNPSSAWTVSFFYGTSYGTSDKDFGYYVRCVSQ</sequence>
<dbReference type="EMBL" id="RQGM01000028">
    <property type="protein sequence ID" value="TGL85692.1"/>
    <property type="molecule type" value="Genomic_DNA"/>
</dbReference>
<evidence type="ECO:0000313" key="2">
    <source>
        <dbReference type="EMBL" id="TGL85692.1"/>
    </source>
</evidence>
<dbReference type="AlphaFoldDB" id="A0A6N4QXG6"/>
<dbReference type="InterPro" id="IPR011460">
    <property type="entry name" value="Lcl_C"/>
</dbReference>
<gene>
    <name evidence="2" type="ORF">EHQ83_07540</name>
</gene>
<comment type="caution">
    <text evidence="2">The sequence shown here is derived from an EMBL/GenBank/DDBJ whole genome shotgun (WGS) entry which is preliminary data.</text>
</comment>
<organism evidence="2 3">
    <name type="scientific">Leptospira yasudae</name>
    <dbReference type="NCBI Taxonomy" id="2202201"/>
    <lineage>
        <taxon>Bacteria</taxon>
        <taxon>Pseudomonadati</taxon>
        <taxon>Spirochaetota</taxon>
        <taxon>Spirochaetia</taxon>
        <taxon>Leptospirales</taxon>
        <taxon>Leptospiraceae</taxon>
        <taxon>Leptospira</taxon>
    </lineage>
</organism>
<accession>A0A6N4QXG6</accession>
<evidence type="ECO:0000259" key="1">
    <source>
        <dbReference type="Pfam" id="PF07603"/>
    </source>
</evidence>
<feature type="domain" description="Lcl C-terminal" evidence="1">
    <location>
        <begin position="38"/>
        <end position="180"/>
    </location>
</feature>
<dbReference type="Pfam" id="PF07603">
    <property type="entry name" value="Lcl_C"/>
    <property type="match status" value="1"/>
</dbReference>
<evidence type="ECO:0000313" key="3">
    <source>
        <dbReference type="Proteomes" id="UP000297613"/>
    </source>
</evidence>
<proteinExistence type="predicted"/>
<reference evidence="2 3" key="1">
    <citation type="journal article" date="2019" name="PLoS Negl. Trop. Dis.">
        <title>Revisiting the worldwide diversity of Leptospira species in the environment.</title>
        <authorList>
            <person name="Vincent A.T."/>
            <person name="Schiettekatte O."/>
            <person name="Bourhy P."/>
            <person name="Veyrier F.J."/>
            <person name="Picardeau M."/>
        </authorList>
    </citation>
    <scope>NUCLEOTIDE SEQUENCE [LARGE SCALE GENOMIC DNA]</scope>
    <source>
        <strain evidence="2 3">201702445</strain>
    </source>
</reference>
<dbReference type="Proteomes" id="UP000297613">
    <property type="component" value="Unassembled WGS sequence"/>
</dbReference>
<dbReference type="PANTHER" id="PTHR35812">
    <property type="entry name" value="LIPOPROTEIN"/>
    <property type="match status" value="1"/>
</dbReference>
<dbReference type="RefSeq" id="WP_135569268.1">
    <property type="nucleotide sequence ID" value="NZ_RQGK01000032.1"/>
</dbReference>
<protein>
    <submittedName>
        <fullName evidence="2">DUF1566 domain-containing protein</fullName>
    </submittedName>
</protein>